<evidence type="ECO:0000313" key="2">
    <source>
        <dbReference type="EMBL" id="KAL1502318.1"/>
    </source>
</evidence>
<evidence type="ECO:0000256" key="1">
    <source>
        <dbReference type="SAM" id="MobiDB-lite"/>
    </source>
</evidence>
<proteinExistence type="predicted"/>
<feature type="compositionally biased region" description="Polar residues" evidence="1">
    <location>
        <begin position="128"/>
        <end position="139"/>
    </location>
</feature>
<sequence length="367" mass="41460">MSNEESASDSSNSSSQFSFQDVTDQIFLDNSDTTLIRSGTVVRRPFRNDRIESTSSTEDGQLTMPVMVVFIDFYPTDDAPPTEKYRKEPQYRHSLAAISERRSARNSLSNESGKSMHHSSMDSSSDSTTDIQKYSNKTQTRLEKDSISSISSSYLSWIESVNSEYFGSVSCNPPIIVQEVDNKVGEWNNFWLNYSTARLNNVSTDQTFISDVVEKSTEQFDDDKSPDSTQQDFTEKNSFECVTLTAEERISEILRNSMKRSEAGEGSNESYYSQTISCKNSLKDDLSSNNVKRERSISCVDQSLQLRQKQALKSSQQSSSTSCIDAILNTGVADMFKRVILKRREVISAETVIRSPTRKSFSEWTSR</sequence>
<gene>
    <name evidence="2" type="ORF">ABEB36_007482</name>
</gene>
<name>A0ABD1EU50_HYPHA</name>
<reference evidence="2 3" key="1">
    <citation type="submission" date="2024-05" db="EMBL/GenBank/DDBJ databases">
        <title>Genetic variation in Jamaican populations of the coffee berry borer (Hypothenemus hampei).</title>
        <authorList>
            <person name="Errbii M."/>
            <person name="Myrie A."/>
        </authorList>
    </citation>
    <scope>NUCLEOTIDE SEQUENCE [LARGE SCALE GENOMIC DNA]</scope>
    <source>
        <strain evidence="2">JA-Hopewell-2020-01-JO</strain>
        <tissue evidence="2">Whole body</tissue>
    </source>
</reference>
<dbReference type="EMBL" id="JBDJPC010000005">
    <property type="protein sequence ID" value="KAL1502318.1"/>
    <property type="molecule type" value="Genomic_DNA"/>
</dbReference>
<keyword evidence="3" id="KW-1185">Reference proteome</keyword>
<protein>
    <submittedName>
        <fullName evidence="2">Uncharacterized protein</fullName>
    </submittedName>
</protein>
<dbReference type="Proteomes" id="UP001566132">
    <property type="component" value="Unassembled WGS sequence"/>
</dbReference>
<organism evidence="2 3">
    <name type="scientific">Hypothenemus hampei</name>
    <name type="common">Coffee berry borer</name>
    <dbReference type="NCBI Taxonomy" id="57062"/>
    <lineage>
        <taxon>Eukaryota</taxon>
        <taxon>Metazoa</taxon>
        <taxon>Ecdysozoa</taxon>
        <taxon>Arthropoda</taxon>
        <taxon>Hexapoda</taxon>
        <taxon>Insecta</taxon>
        <taxon>Pterygota</taxon>
        <taxon>Neoptera</taxon>
        <taxon>Endopterygota</taxon>
        <taxon>Coleoptera</taxon>
        <taxon>Polyphaga</taxon>
        <taxon>Cucujiformia</taxon>
        <taxon>Curculionidae</taxon>
        <taxon>Scolytinae</taxon>
        <taxon>Hypothenemus</taxon>
    </lineage>
</organism>
<comment type="caution">
    <text evidence="2">The sequence shown here is derived from an EMBL/GenBank/DDBJ whole genome shotgun (WGS) entry which is preliminary data.</text>
</comment>
<evidence type="ECO:0000313" key="3">
    <source>
        <dbReference type="Proteomes" id="UP001566132"/>
    </source>
</evidence>
<accession>A0ABD1EU50</accession>
<dbReference type="AlphaFoldDB" id="A0ABD1EU50"/>
<feature type="region of interest" description="Disordered" evidence="1">
    <location>
        <begin position="96"/>
        <end position="142"/>
    </location>
</feature>